<evidence type="ECO:0000313" key="3">
    <source>
        <dbReference type="Proteomes" id="UP000246352"/>
    </source>
</evidence>
<name>A0A317PCI8_9HYPH</name>
<dbReference type="RefSeq" id="WP_110034565.1">
    <property type="nucleotide sequence ID" value="NZ_QGTR01000011.1"/>
</dbReference>
<dbReference type="InterPro" id="IPR015001">
    <property type="entry name" value="DUF1850"/>
</dbReference>
<dbReference type="Proteomes" id="UP000246352">
    <property type="component" value="Unassembled WGS sequence"/>
</dbReference>
<reference evidence="2 3" key="1">
    <citation type="submission" date="2018-05" db="EMBL/GenBank/DDBJ databases">
        <title>Genomic Encyclopedia of Type Strains, Phase IV (KMG-IV): sequencing the most valuable type-strain genomes for metagenomic binning, comparative biology and taxonomic classification.</title>
        <authorList>
            <person name="Goeker M."/>
        </authorList>
    </citation>
    <scope>NUCLEOTIDE SEQUENCE [LARGE SCALE GENOMIC DNA]</scope>
    <source>
        <strain evidence="2 3">DSM 16791</strain>
    </source>
</reference>
<dbReference type="AlphaFoldDB" id="A0A317PCI8"/>
<evidence type="ECO:0000313" key="2">
    <source>
        <dbReference type="EMBL" id="PWV95379.1"/>
    </source>
</evidence>
<keyword evidence="3" id="KW-1185">Reference proteome</keyword>
<comment type="caution">
    <text evidence="2">The sequence shown here is derived from an EMBL/GenBank/DDBJ whole genome shotgun (WGS) entry which is preliminary data.</text>
</comment>
<evidence type="ECO:0000256" key="1">
    <source>
        <dbReference type="SAM" id="SignalP"/>
    </source>
</evidence>
<protein>
    <submittedName>
        <fullName evidence="2">Uncharacterized protein DUF1850</fullName>
    </submittedName>
</protein>
<keyword evidence="1" id="KW-0732">Signal</keyword>
<feature type="chain" id="PRO_5016245726" evidence="1">
    <location>
        <begin position="18"/>
        <end position="122"/>
    </location>
</feature>
<sequence>MAAALCVIAAGKMTAIALTAFTLSWTHSVEKTEWRESWAIEGDRLALTEASVKGSGAGMDPGEGAVLRDGWWVWTPRLAPVESLSLAQSGATVSAWHLCHDGACTDLGALAGDGITLRPCDP</sequence>
<organism evidence="2 3">
    <name type="scientific">Hoeflea marina</name>
    <dbReference type="NCBI Taxonomy" id="274592"/>
    <lineage>
        <taxon>Bacteria</taxon>
        <taxon>Pseudomonadati</taxon>
        <taxon>Pseudomonadota</taxon>
        <taxon>Alphaproteobacteria</taxon>
        <taxon>Hyphomicrobiales</taxon>
        <taxon>Rhizobiaceae</taxon>
        <taxon>Hoeflea</taxon>
    </lineage>
</organism>
<dbReference type="OrthoDB" id="5298197at2"/>
<accession>A0A317PCI8</accession>
<dbReference type="EMBL" id="QGTR01000011">
    <property type="protein sequence ID" value="PWV95379.1"/>
    <property type="molecule type" value="Genomic_DNA"/>
</dbReference>
<feature type="signal peptide" evidence="1">
    <location>
        <begin position="1"/>
        <end position="17"/>
    </location>
</feature>
<proteinExistence type="predicted"/>
<dbReference type="Pfam" id="PF08905">
    <property type="entry name" value="DUF1850"/>
    <property type="match status" value="1"/>
</dbReference>
<gene>
    <name evidence="2" type="ORF">DFR52_11110</name>
</gene>